<sequence length="8" mass="850">MATEQSSP</sequence>
<proteinExistence type="predicted"/>
<comment type="caution">
    <text evidence="1">The sequence shown here is derived from an EMBL/GenBank/DDBJ whole genome shotgun (WGS) entry which is preliminary data.</text>
</comment>
<evidence type="ECO:0000313" key="2">
    <source>
        <dbReference type="Proteomes" id="UP000663836"/>
    </source>
</evidence>
<evidence type="ECO:0000313" key="1">
    <source>
        <dbReference type="EMBL" id="CAF4262969.1"/>
    </source>
</evidence>
<name>A0A820FJ49_9BILA</name>
<accession>A0A820FJ49</accession>
<dbReference type="Proteomes" id="UP000663836">
    <property type="component" value="Unassembled WGS sequence"/>
</dbReference>
<gene>
    <name evidence="1" type="ORF">JBS370_LOCUS39141</name>
</gene>
<reference evidence="1" key="1">
    <citation type="submission" date="2021-02" db="EMBL/GenBank/DDBJ databases">
        <authorList>
            <person name="Nowell W R."/>
        </authorList>
    </citation>
    <scope>NUCLEOTIDE SEQUENCE</scope>
</reference>
<organism evidence="1 2">
    <name type="scientific">Rotaria sordida</name>
    <dbReference type="NCBI Taxonomy" id="392033"/>
    <lineage>
        <taxon>Eukaryota</taxon>
        <taxon>Metazoa</taxon>
        <taxon>Spiralia</taxon>
        <taxon>Gnathifera</taxon>
        <taxon>Rotifera</taxon>
        <taxon>Eurotatoria</taxon>
        <taxon>Bdelloidea</taxon>
        <taxon>Philodinida</taxon>
        <taxon>Philodinidae</taxon>
        <taxon>Rotaria</taxon>
    </lineage>
</organism>
<protein>
    <submittedName>
        <fullName evidence="1">Uncharacterized protein</fullName>
    </submittedName>
</protein>
<dbReference type="EMBL" id="CAJOBD010025261">
    <property type="protein sequence ID" value="CAF4262969.1"/>
    <property type="molecule type" value="Genomic_DNA"/>
</dbReference>
<feature type="non-terminal residue" evidence="1">
    <location>
        <position position="8"/>
    </location>
</feature>